<evidence type="ECO:0000313" key="1">
    <source>
        <dbReference type="EMBL" id="KOS36750.1"/>
    </source>
</evidence>
<feature type="non-terminal residue" evidence="1">
    <location>
        <position position="1"/>
    </location>
</feature>
<dbReference type="EMBL" id="LHQQ01000395">
    <property type="protein sequence ID" value="KOS36750.1"/>
    <property type="molecule type" value="Genomic_DNA"/>
</dbReference>
<protein>
    <submittedName>
        <fullName evidence="1">Uncharacterized protein</fullName>
    </submittedName>
</protein>
<evidence type="ECO:0000313" key="2">
    <source>
        <dbReference type="Proteomes" id="UP000037696"/>
    </source>
</evidence>
<reference evidence="1 2" key="1">
    <citation type="submission" date="2015-08" db="EMBL/GenBank/DDBJ databases">
        <title>Genome sequencing of Penicillium nordicum.</title>
        <authorList>
            <person name="Nguyen H.D."/>
            <person name="Seifert K.A."/>
        </authorList>
    </citation>
    <scope>NUCLEOTIDE SEQUENCE [LARGE SCALE GENOMIC DNA]</scope>
    <source>
        <strain evidence="1 2">DAOMC 185683</strain>
    </source>
</reference>
<proteinExistence type="predicted"/>
<name>A0A0M8NYF5_9EURO</name>
<sequence length="14" mass="1444">VRVGLCALWAGAEV</sequence>
<dbReference type="Proteomes" id="UP000037696">
    <property type="component" value="Unassembled WGS sequence"/>
</dbReference>
<accession>A0A0M8NYF5</accession>
<gene>
    <name evidence="1" type="ORF">ACN38_g12481</name>
</gene>
<comment type="caution">
    <text evidence="1">The sequence shown here is derived from an EMBL/GenBank/DDBJ whole genome shotgun (WGS) entry which is preliminary data.</text>
</comment>
<keyword evidence="2" id="KW-1185">Reference proteome</keyword>
<organism evidence="1 2">
    <name type="scientific">Penicillium nordicum</name>
    <dbReference type="NCBI Taxonomy" id="229535"/>
    <lineage>
        <taxon>Eukaryota</taxon>
        <taxon>Fungi</taxon>
        <taxon>Dikarya</taxon>
        <taxon>Ascomycota</taxon>
        <taxon>Pezizomycotina</taxon>
        <taxon>Eurotiomycetes</taxon>
        <taxon>Eurotiomycetidae</taxon>
        <taxon>Eurotiales</taxon>
        <taxon>Aspergillaceae</taxon>
        <taxon>Penicillium</taxon>
    </lineage>
</organism>